<dbReference type="EMBL" id="MAEM01000176">
    <property type="protein sequence ID" value="OBS02507.1"/>
    <property type="molecule type" value="Genomic_DNA"/>
</dbReference>
<gene>
    <name evidence="1" type="ORF">A9W98_14545</name>
</gene>
<proteinExistence type="predicted"/>
<dbReference type="RefSeq" id="WP_065133321.1">
    <property type="nucleotide sequence ID" value="NZ_MAEM01000176.1"/>
</dbReference>
<organism evidence="1 2">
    <name type="scientific">Mycobacterium gordonae</name>
    <dbReference type="NCBI Taxonomy" id="1778"/>
    <lineage>
        <taxon>Bacteria</taxon>
        <taxon>Bacillati</taxon>
        <taxon>Actinomycetota</taxon>
        <taxon>Actinomycetes</taxon>
        <taxon>Mycobacteriales</taxon>
        <taxon>Mycobacteriaceae</taxon>
        <taxon>Mycobacterium</taxon>
    </lineage>
</organism>
<dbReference type="Gene3D" id="3.40.50.1820">
    <property type="entry name" value="alpha/beta hydrolase"/>
    <property type="match status" value="1"/>
</dbReference>
<evidence type="ECO:0008006" key="3">
    <source>
        <dbReference type="Google" id="ProtNLM"/>
    </source>
</evidence>
<dbReference type="InterPro" id="IPR029058">
    <property type="entry name" value="AB_hydrolase_fold"/>
</dbReference>
<dbReference type="SUPFAM" id="SSF53474">
    <property type="entry name" value="alpha/beta-Hydrolases"/>
    <property type="match status" value="1"/>
</dbReference>
<reference evidence="1 2" key="1">
    <citation type="submission" date="2016-06" db="EMBL/GenBank/DDBJ databases">
        <authorList>
            <person name="Kjaerup R.B."/>
            <person name="Dalgaard T.S."/>
            <person name="Juul-Madsen H.R."/>
        </authorList>
    </citation>
    <scope>NUCLEOTIDE SEQUENCE [LARGE SCALE GENOMIC DNA]</scope>
    <source>
        <strain evidence="1 2">1245752.6</strain>
    </source>
</reference>
<dbReference type="Proteomes" id="UP000093757">
    <property type="component" value="Unassembled WGS sequence"/>
</dbReference>
<evidence type="ECO:0000313" key="1">
    <source>
        <dbReference type="EMBL" id="OBS02507.1"/>
    </source>
</evidence>
<comment type="caution">
    <text evidence="1">The sequence shown here is derived from an EMBL/GenBank/DDBJ whole genome shotgun (WGS) entry which is preliminary data.</text>
</comment>
<dbReference type="AlphaFoldDB" id="A0A1A6BJI2"/>
<dbReference type="OrthoDB" id="4680349at2"/>
<protein>
    <recommendedName>
        <fullName evidence="3">Lysin B</fullName>
    </recommendedName>
</protein>
<sequence>MPLELGDRNETVRRWRQVMDAMFHGYGRTLGPLDPNTDEYGPRAVSWQKEYQFRTGQAPSREAANGIVSDQDLIDLKIVRPHRPIWCYSAPGSGVPWWVGPPFDLGEWCKAVLNLNHQPVGYPIGGYLGFMGGDPSLSYNDVIAAEDAELERLISLNPDLNDPNVEFWFFSYSQSAEGMKRSAARLFGDGGRYAHLRPRINGVIAFGDPTRKPGPTKVGNSPPGAGISNWTAPAWLESLTWSITNQSPTPDFYAACTSKIARLAYEVIVRAETELPFVIYLGQIAIPALLNLIAPFAGSLTSPLALPILSGAAGLPVAALAPIVGGITGSSEQPDPELIKTLTVQGLLTSIPDLIGLLVALPGIGVHGDYYAPKDEFGGRSGFQVGCDIVAGFRR</sequence>
<evidence type="ECO:0000313" key="2">
    <source>
        <dbReference type="Proteomes" id="UP000093757"/>
    </source>
</evidence>
<accession>A0A1A6BJI2</accession>
<name>A0A1A6BJI2_MYCGO</name>